<dbReference type="InterPro" id="IPR049012">
    <property type="entry name" value="Mutator_transp_dom"/>
</dbReference>
<evidence type="ECO:0000313" key="3">
    <source>
        <dbReference type="EnsemblMetazoa" id="CapteP192544"/>
    </source>
</evidence>
<dbReference type="EMBL" id="KB305619">
    <property type="protein sequence ID" value="ELU00875.1"/>
    <property type="molecule type" value="Genomic_DNA"/>
</dbReference>
<name>R7U3G0_CAPTE</name>
<dbReference type="OMA" id="CKISHIG"/>
<reference evidence="2 4" key="2">
    <citation type="journal article" date="2013" name="Nature">
        <title>Insights into bilaterian evolution from three spiralian genomes.</title>
        <authorList>
            <person name="Simakov O."/>
            <person name="Marletaz F."/>
            <person name="Cho S.J."/>
            <person name="Edsinger-Gonzales E."/>
            <person name="Havlak P."/>
            <person name="Hellsten U."/>
            <person name="Kuo D.H."/>
            <person name="Larsson T."/>
            <person name="Lv J."/>
            <person name="Arendt D."/>
            <person name="Savage R."/>
            <person name="Osoegawa K."/>
            <person name="de Jong P."/>
            <person name="Grimwood J."/>
            <person name="Chapman J.A."/>
            <person name="Shapiro H."/>
            <person name="Aerts A."/>
            <person name="Otillar R.P."/>
            <person name="Terry A.Y."/>
            <person name="Boore J.L."/>
            <person name="Grigoriev I.V."/>
            <person name="Lindberg D.R."/>
            <person name="Seaver E.C."/>
            <person name="Weisblat D.A."/>
            <person name="Putnam N.H."/>
            <person name="Rokhsar D.S."/>
        </authorList>
    </citation>
    <scope>NUCLEOTIDE SEQUENCE</scope>
    <source>
        <strain evidence="2 4">I ESC-2004</strain>
    </source>
</reference>
<proteinExistence type="predicted"/>
<dbReference type="Pfam" id="PF20700">
    <property type="entry name" value="Mutator"/>
    <property type="match status" value="1"/>
</dbReference>
<gene>
    <name evidence="2" type="ORF">CAPTEDRAFT_192544</name>
</gene>
<feature type="domain" description="Mutator-like transposase" evidence="1">
    <location>
        <begin position="3"/>
        <end position="133"/>
    </location>
</feature>
<evidence type="ECO:0000313" key="2">
    <source>
        <dbReference type="EMBL" id="ELU00875.1"/>
    </source>
</evidence>
<dbReference type="OrthoDB" id="6277804at2759"/>
<reference evidence="3" key="3">
    <citation type="submission" date="2015-06" db="UniProtKB">
        <authorList>
            <consortium name="EnsemblMetazoa"/>
        </authorList>
    </citation>
    <scope>IDENTIFICATION</scope>
</reference>
<organism evidence="2">
    <name type="scientific">Capitella teleta</name>
    <name type="common">Polychaete worm</name>
    <dbReference type="NCBI Taxonomy" id="283909"/>
    <lineage>
        <taxon>Eukaryota</taxon>
        <taxon>Metazoa</taxon>
        <taxon>Spiralia</taxon>
        <taxon>Lophotrochozoa</taxon>
        <taxon>Annelida</taxon>
        <taxon>Polychaeta</taxon>
        <taxon>Sedentaria</taxon>
        <taxon>Scolecida</taxon>
        <taxon>Capitellidae</taxon>
        <taxon>Capitella</taxon>
    </lineage>
</organism>
<dbReference type="EnsemblMetazoa" id="CapteT192544">
    <property type="protein sequence ID" value="CapteP192544"/>
    <property type="gene ID" value="CapteG192544"/>
</dbReference>
<dbReference type="Proteomes" id="UP000014760">
    <property type="component" value="Unassembled WGS sequence"/>
</dbReference>
<evidence type="ECO:0000313" key="4">
    <source>
        <dbReference type="Proteomes" id="UP000014760"/>
    </source>
</evidence>
<sequence>MSAIFKRSRPDRGLDYVHYLGDGDSKAFSAVQNSAPYQVDKMECCGHVQKRMGKRLMDRVSSLKGSVFTDAKGKKVKGIGGAGKLTQKATKRIQGHYGGAIRNNAGNLASMKKAIWAIWKHRGDDHRDCLEWCASKQGKPVKNVLPKFVVDAIKPVFEALTKDDLLKKCLHGGSQNPNESFHHLIWERCPKTVFVGRRRLELGFFDAVLVFNGGESERLKVLKNLNINPGHHAIKFAFGVDTNRIKRSVYGGDLDHIASRRNKSASVAPDDNNYCAGGF</sequence>
<dbReference type="AlphaFoldDB" id="R7U3G0"/>
<keyword evidence="4" id="KW-1185">Reference proteome</keyword>
<evidence type="ECO:0000259" key="1">
    <source>
        <dbReference type="Pfam" id="PF20700"/>
    </source>
</evidence>
<reference evidence="4" key="1">
    <citation type="submission" date="2012-12" db="EMBL/GenBank/DDBJ databases">
        <authorList>
            <person name="Hellsten U."/>
            <person name="Grimwood J."/>
            <person name="Chapman J.A."/>
            <person name="Shapiro H."/>
            <person name="Aerts A."/>
            <person name="Otillar R.P."/>
            <person name="Terry A.Y."/>
            <person name="Boore J.L."/>
            <person name="Simakov O."/>
            <person name="Marletaz F."/>
            <person name="Cho S.-J."/>
            <person name="Edsinger-Gonzales E."/>
            <person name="Havlak P."/>
            <person name="Kuo D.-H."/>
            <person name="Larsson T."/>
            <person name="Lv J."/>
            <person name="Arendt D."/>
            <person name="Savage R."/>
            <person name="Osoegawa K."/>
            <person name="de Jong P."/>
            <person name="Lindberg D.R."/>
            <person name="Seaver E.C."/>
            <person name="Weisblat D.A."/>
            <person name="Putnam N.H."/>
            <person name="Grigoriev I.V."/>
            <person name="Rokhsar D.S."/>
        </authorList>
    </citation>
    <scope>NUCLEOTIDE SEQUENCE</scope>
    <source>
        <strain evidence="4">I ESC-2004</strain>
    </source>
</reference>
<dbReference type="EMBL" id="AMQN01009522">
    <property type="status" value="NOT_ANNOTATED_CDS"/>
    <property type="molecule type" value="Genomic_DNA"/>
</dbReference>
<protein>
    <recommendedName>
        <fullName evidence="1">Mutator-like transposase domain-containing protein</fullName>
    </recommendedName>
</protein>
<dbReference type="HOGENOM" id="CLU_087090_0_0_1"/>
<accession>R7U3G0</accession>